<evidence type="ECO:0000256" key="1">
    <source>
        <dbReference type="ARBA" id="ARBA00022737"/>
    </source>
</evidence>
<dbReference type="SMART" id="SM00227">
    <property type="entry name" value="NEBU"/>
    <property type="match status" value="25"/>
</dbReference>
<proteinExistence type="predicted"/>
<evidence type="ECO:0008006" key="5">
    <source>
        <dbReference type="Google" id="ProtNLM"/>
    </source>
</evidence>
<keyword evidence="4" id="KW-1185">Reference proteome</keyword>
<dbReference type="InterPro" id="IPR055297">
    <property type="entry name" value="NEBU/NEBL"/>
</dbReference>
<dbReference type="GeneTree" id="ENSGT00940000154533"/>
<dbReference type="PANTHER" id="PTHR11039">
    <property type="entry name" value="NEBULIN"/>
    <property type="match status" value="1"/>
</dbReference>
<evidence type="ECO:0000313" key="4">
    <source>
        <dbReference type="Proteomes" id="UP000314982"/>
    </source>
</evidence>
<dbReference type="AlphaFoldDB" id="A0A4W5K0R9"/>
<name>A0A4W5K0R9_9TELE</name>
<dbReference type="PRINTS" id="PR00510">
    <property type="entry name" value="NEBULIN"/>
</dbReference>
<dbReference type="Proteomes" id="UP000314982">
    <property type="component" value="Unassembled WGS sequence"/>
</dbReference>
<evidence type="ECO:0000256" key="2">
    <source>
        <dbReference type="ARBA" id="ARBA00023203"/>
    </source>
</evidence>
<dbReference type="Pfam" id="PF00880">
    <property type="entry name" value="Nebulin"/>
    <property type="match status" value="13"/>
</dbReference>
<dbReference type="GO" id="GO:0071691">
    <property type="term" value="P:cardiac muscle thin filament assembly"/>
    <property type="evidence" value="ECO:0007669"/>
    <property type="project" value="TreeGrafter"/>
</dbReference>
<dbReference type="GO" id="GO:0051015">
    <property type="term" value="F:actin filament binding"/>
    <property type="evidence" value="ECO:0007669"/>
    <property type="project" value="InterPro"/>
</dbReference>
<accession>A0A4W5K0R9</accession>
<protein>
    <recommendedName>
        <fullName evidence="5">Nebulin</fullName>
    </recommendedName>
</protein>
<sequence>MELAKKNFEQRSDLKYHEDYNKNVKGHWCETPYIEVAVARVAMDNLSNKMYTAAYEDIKDQINFMQTETPEYKQHKKAGHAASSIKYKKDYENSKSVADYNVLPATDNPLLRQLRYAGTILSDKVYKASYEKSRGSSINYCDTPKFKMDSVVQQFSDAHYKDKYENEVKGHYIGSYEDIYMQHCKKMEEIKSQQNYKADYEDIKTRCFYPQTMSPEYEAHKKVAQCKDKVYRQHPGTVKFTQVTDSPVQVQAAINAKQLSDLNYHAAYELDKFKCALPPDYPFFLQSRANAYNLSDSCYRYDWEKVKAKQFEVKGDAISILAARAHTNIASDVKYKKEFEKNKGKMVGALSIHDDPKILHSMHVAKIQSDREYKKNYEKTKTKYLTTLDMMSNTLAKKSQGIASMVGYRTIHNRYLLPHDAMSLDLAKKANIIQSDNEYHSDYNNSTKGSGWVAFGSMEVEKAKKAGDILNERKYRQHPDTVHFTSIADHPVMMQAQVNQIMRSDLHYKKGLEEIHQKYSLPHNDPQFLQAKCNAYNISKNYYKQSWEETIAKGYDMRPDAISVIHAKHGRHIASDIQYKKDYVKGKGKQIGCRTLQDDPLLVHYMEVARLQSDKNYKKDYHKSKLKYHSPVDMMSLEHAKHASTVQTFAGYRKIQHHYTLTADSMNLALARTMNASSSDYEYKSDWNNSVRGTGWIPIGSLPVELAKVGGDIQSEQKYRTHPSKFQFKKLMDSMDIVLATDNNKIMNKQEYTKQWHNDKLTVHVMPDAPEIVLAKANAINMSQKTYKAGLAKMYKNGYDLKVDAITIQAAKQGTKIASDYKYKLSHRMNRGKQVGCRNLQDDPLLVHYMEVARLQSDKNYKKDYHKSKLKYHSPVDMMSVVHAKHASTVQTFAGYRKIQHHYTVLADAMNVELAKKMQTIAS</sequence>
<evidence type="ECO:0000313" key="3">
    <source>
        <dbReference type="Ensembl" id="ENSHHUP00000009502.1"/>
    </source>
</evidence>
<dbReference type="PROSITE" id="PS51216">
    <property type="entry name" value="NEBULIN"/>
    <property type="match status" value="18"/>
</dbReference>
<reference evidence="3" key="2">
    <citation type="submission" date="2025-08" db="UniProtKB">
        <authorList>
            <consortium name="Ensembl"/>
        </authorList>
    </citation>
    <scope>IDENTIFICATION</scope>
</reference>
<dbReference type="InterPro" id="IPR000900">
    <property type="entry name" value="Nebulin_repeat"/>
</dbReference>
<reference evidence="3" key="3">
    <citation type="submission" date="2025-09" db="UniProtKB">
        <authorList>
            <consortium name="Ensembl"/>
        </authorList>
    </citation>
    <scope>IDENTIFICATION</scope>
</reference>
<reference evidence="4" key="1">
    <citation type="submission" date="2018-06" db="EMBL/GenBank/DDBJ databases">
        <title>Genome assembly of Danube salmon.</title>
        <authorList>
            <person name="Macqueen D.J."/>
            <person name="Gundappa M.K."/>
        </authorList>
    </citation>
    <scope>NUCLEOTIDE SEQUENCE [LARGE SCALE GENOMIC DNA]</scope>
</reference>
<dbReference type="PANTHER" id="PTHR11039:SF39">
    <property type="entry name" value="NEBULIN-RELATED-ANCHORING PROTEIN"/>
    <property type="match status" value="1"/>
</dbReference>
<keyword evidence="2" id="KW-0009">Actin-binding</keyword>
<dbReference type="GO" id="GO:0030018">
    <property type="term" value="C:Z disc"/>
    <property type="evidence" value="ECO:0007669"/>
    <property type="project" value="InterPro"/>
</dbReference>
<dbReference type="Ensembl" id="ENSHHUT00000009801.1">
    <property type="protein sequence ID" value="ENSHHUP00000009502.1"/>
    <property type="gene ID" value="ENSHHUG00000005797.1"/>
</dbReference>
<organism evidence="3 4">
    <name type="scientific">Hucho hucho</name>
    <name type="common">huchen</name>
    <dbReference type="NCBI Taxonomy" id="62062"/>
    <lineage>
        <taxon>Eukaryota</taxon>
        <taxon>Metazoa</taxon>
        <taxon>Chordata</taxon>
        <taxon>Craniata</taxon>
        <taxon>Vertebrata</taxon>
        <taxon>Euteleostomi</taxon>
        <taxon>Actinopterygii</taxon>
        <taxon>Neopterygii</taxon>
        <taxon>Teleostei</taxon>
        <taxon>Protacanthopterygii</taxon>
        <taxon>Salmoniformes</taxon>
        <taxon>Salmonidae</taxon>
        <taxon>Salmoninae</taxon>
        <taxon>Hucho</taxon>
    </lineage>
</organism>
<keyword evidence="1" id="KW-0677">Repeat</keyword>
<dbReference type="InterPro" id="IPR013998">
    <property type="entry name" value="Nebulin-like"/>
</dbReference>